<dbReference type="Proteomes" id="UP000321558">
    <property type="component" value="Unassembled WGS sequence"/>
</dbReference>
<reference evidence="1 2" key="1">
    <citation type="submission" date="2019-07" db="EMBL/GenBank/DDBJ databases">
        <title>Whole genome shotgun sequence of Oceanobacillus sojae NBRC 105379.</title>
        <authorList>
            <person name="Hosoyama A."/>
            <person name="Uohara A."/>
            <person name="Ohji S."/>
            <person name="Ichikawa N."/>
        </authorList>
    </citation>
    <scope>NUCLEOTIDE SEQUENCE [LARGE SCALE GENOMIC DNA]</scope>
    <source>
        <strain evidence="1 2">NBRC 105379</strain>
    </source>
</reference>
<name>A0A511ZH31_9BACI</name>
<protein>
    <submittedName>
        <fullName evidence="1">Uncharacterized protein</fullName>
    </submittedName>
</protein>
<keyword evidence="2" id="KW-1185">Reference proteome</keyword>
<gene>
    <name evidence="1" type="ORF">OSO01_14950</name>
</gene>
<organism evidence="1 2">
    <name type="scientific">Oceanobacillus sojae</name>
    <dbReference type="NCBI Taxonomy" id="582851"/>
    <lineage>
        <taxon>Bacteria</taxon>
        <taxon>Bacillati</taxon>
        <taxon>Bacillota</taxon>
        <taxon>Bacilli</taxon>
        <taxon>Bacillales</taxon>
        <taxon>Bacillaceae</taxon>
        <taxon>Oceanobacillus</taxon>
    </lineage>
</organism>
<dbReference type="AlphaFoldDB" id="A0A511ZH31"/>
<accession>A0A511ZH31</accession>
<comment type="caution">
    <text evidence="1">The sequence shown here is derived from an EMBL/GenBank/DDBJ whole genome shotgun (WGS) entry which is preliminary data.</text>
</comment>
<proteinExistence type="predicted"/>
<dbReference type="EMBL" id="BJYM01000005">
    <property type="protein sequence ID" value="GEN86756.1"/>
    <property type="molecule type" value="Genomic_DNA"/>
</dbReference>
<evidence type="ECO:0000313" key="2">
    <source>
        <dbReference type="Proteomes" id="UP000321558"/>
    </source>
</evidence>
<evidence type="ECO:0000313" key="1">
    <source>
        <dbReference type="EMBL" id="GEN86756.1"/>
    </source>
</evidence>
<sequence length="56" mass="6130">MEEDIEKEIERVLERQVALTQHLESLFLEAALAGVDAVSSFIIAAALSRVNGVIAY</sequence>